<reference evidence="4 5" key="2">
    <citation type="journal article" date="2020" name="Microbiol. Resour. Announc.">
        <title>Antarctic desert soil bacteria exhibit high novel natural product potential, evaluated through long-read genome sequencing and comparative genomics.</title>
        <authorList>
            <person name="Benaud N."/>
            <person name="Edwards R.J."/>
            <person name="Amos T.G."/>
            <person name="D'Agostino P.M."/>
            <person name="Gutierrez-Chavez C."/>
            <person name="Montgomery K."/>
            <person name="Nicetic I."/>
            <person name="Ferrari B.C."/>
        </authorList>
    </citation>
    <scope>NUCLEOTIDE SEQUENCE [LARGE SCALE GENOMIC DNA]</scope>
    <source>
        <strain evidence="4 5">SPB151</strain>
    </source>
</reference>
<protein>
    <submittedName>
        <fullName evidence="4">GNAT family N-acetyltransferase</fullName>
    </submittedName>
</protein>
<keyword evidence="2" id="KW-0012">Acyltransferase</keyword>
<dbReference type="PROSITE" id="PS51186">
    <property type="entry name" value="GNAT"/>
    <property type="match status" value="1"/>
</dbReference>
<dbReference type="AlphaFoldDB" id="A0A7G6X8D6"/>
<feature type="domain" description="N-acetyltransferase" evidence="3">
    <location>
        <begin position="180"/>
        <end position="324"/>
    </location>
</feature>
<dbReference type="KEGG" id="kqi:F1D05_37125"/>
<dbReference type="Gene3D" id="3.40.630.30">
    <property type="match status" value="1"/>
</dbReference>
<evidence type="ECO:0000313" key="4">
    <source>
        <dbReference type="EMBL" id="QNE22501.1"/>
    </source>
</evidence>
<keyword evidence="5" id="KW-1185">Reference proteome</keyword>
<gene>
    <name evidence="4" type="ORF">F1D05_37125</name>
</gene>
<reference evidence="5" key="1">
    <citation type="submission" date="2019-09" db="EMBL/GenBank/DDBJ databases">
        <title>Antimicrobial potential of Antarctic Bacteria.</title>
        <authorList>
            <person name="Benaud N."/>
            <person name="Edwards R.J."/>
            <person name="Ferrari B.C."/>
        </authorList>
    </citation>
    <scope>NUCLEOTIDE SEQUENCE [LARGE SCALE GENOMIC DNA]</scope>
    <source>
        <strain evidence="5">SPB151</strain>
    </source>
</reference>
<dbReference type="InterPro" id="IPR000182">
    <property type="entry name" value="GNAT_dom"/>
</dbReference>
<evidence type="ECO:0000259" key="3">
    <source>
        <dbReference type="PROSITE" id="PS51186"/>
    </source>
</evidence>
<dbReference type="PANTHER" id="PTHR43877">
    <property type="entry name" value="AMINOALKYLPHOSPHONATE N-ACETYLTRANSFERASE-RELATED-RELATED"/>
    <property type="match status" value="1"/>
</dbReference>
<dbReference type="CDD" id="cd04301">
    <property type="entry name" value="NAT_SF"/>
    <property type="match status" value="1"/>
</dbReference>
<accession>A0A7G6X8D6</accession>
<organism evidence="4 5">
    <name type="scientific">Kribbella qitaiheensis</name>
    <dbReference type="NCBI Taxonomy" id="1544730"/>
    <lineage>
        <taxon>Bacteria</taxon>
        <taxon>Bacillati</taxon>
        <taxon>Actinomycetota</taxon>
        <taxon>Actinomycetes</taxon>
        <taxon>Propionibacteriales</taxon>
        <taxon>Kribbellaceae</taxon>
        <taxon>Kribbella</taxon>
    </lineage>
</organism>
<sequence length="324" mass="34746">MLSQGAHLAGAGGCGEDQGKSVSVVLPAGYSSRAATDADVEAIHELVAGTECELHGEAETAADGIKAVLSRPGFDPAVDTVVVHGPTGLAAWAWLNRGKRAQIDVATDQRGLGLGTALLDWAEARAAEVGTDWFGQMVDDKDLAGTELVRARGFEVLAVNWQLQLPMDEEPVVPALPEGITVRPFAPGDAAAAHLLIEDAFDEWQSRRKSYEEWAAMMIDRSSFAPELSPMAFAGAELIGAALCLDLPDSDEGYIEQLAVRADHRGKGLARTLLAVARQAFYRQGKRNLTLWTHSDTGALAMYERLGMTVHRSTTIHRSPTRAH</sequence>
<dbReference type="GO" id="GO:0016747">
    <property type="term" value="F:acyltransferase activity, transferring groups other than amino-acyl groups"/>
    <property type="evidence" value="ECO:0007669"/>
    <property type="project" value="InterPro"/>
</dbReference>
<dbReference type="InterPro" id="IPR016181">
    <property type="entry name" value="Acyl_CoA_acyltransferase"/>
</dbReference>
<dbReference type="SUPFAM" id="SSF55729">
    <property type="entry name" value="Acyl-CoA N-acyltransferases (Nat)"/>
    <property type="match status" value="2"/>
</dbReference>
<evidence type="ECO:0000256" key="1">
    <source>
        <dbReference type="ARBA" id="ARBA00022679"/>
    </source>
</evidence>
<dbReference type="PANTHER" id="PTHR43877:SF1">
    <property type="entry name" value="ACETYLTRANSFERASE"/>
    <property type="match status" value="1"/>
</dbReference>
<dbReference type="Proteomes" id="UP000515563">
    <property type="component" value="Chromosome"/>
</dbReference>
<name>A0A7G6X8D6_9ACTN</name>
<dbReference type="InterPro" id="IPR050832">
    <property type="entry name" value="Bact_Acetyltransf"/>
</dbReference>
<evidence type="ECO:0000313" key="5">
    <source>
        <dbReference type="Proteomes" id="UP000515563"/>
    </source>
</evidence>
<proteinExistence type="predicted"/>
<dbReference type="EMBL" id="CP043661">
    <property type="protein sequence ID" value="QNE22501.1"/>
    <property type="molecule type" value="Genomic_DNA"/>
</dbReference>
<dbReference type="Pfam" id="PF00583">
    <property type="entry name" value="Acetyltransf_1"/>
    <property type="match status" value="1"/>
</dbReference>
<evidence type="ECO:0000256" key="2">
    <source>
        <dbReference type="ARBA" id="ARBA00023315"/>
    </source>
</evidence>
<keyword evidence="1 4" id="KW-0808">Transferase</keyword>